<gene>
    <name evidence="1" type="ORF">IAD18_04810</name>
</gene>
<name>A0A9D1LFQ3_9BACT</name>
<accession>A0A9D1LFQ3</accession>
<proteinExistence type="predicted"/>
<protein>
    <submittedName>
        <fullName evidence="1">T9SS type A sorting domain-containing protein</fullName>
    </submittedName>
</protein>
<dbReference type="Proteomes" id="UP000824076">
    <property type="component" value="Unassembled WGS sequence"/>
</dbReference>
<sequence>MRKRYGLIAGIVLFLSGAVLAENGLIVEKTSGGSESFAFPKIGKIVFTENAMELHEAATGTVRTFNFVDIGKLYFGDADAGVTTVAESGNLEFYASGGTIGVKGLPEAKDAYVVDMGGRVCMALKQWDGSPVSVSALSGGVYILVVGNNAFKFVK</sequence>
<reference evidence="1" key="1">
    <citation type="submission" date="2020-10" db="EMBL/GenBank/DDBJ databases">
        <authorList>
            <person name="Gilroy R."/>
        </authorList>
    </citation>
    <scope>NUCLEOTIDE SEQUENCE</scope>
    <source>
        <strain evidence="1">17073</strain>
    </source>
</reference>
<dbReference type="AlphaFoldDB" id="A0A9D1LFQ3"/>
<evidence type="ECO:0000313" key="1">
    <source>
        <dbReference type="EMBL" id="HIU38968.1"/>
    </source>
</evidence>
<evidence type="ECO:0000313" key="2">
    <source>
        <dbReference type="Proteomes" id="UP000824076"/>
    </source>
</evidence>
<organism evidence="1 2">
    <name type="scientific">Candidatus Limisoma intestinavium</name>
    <dbReference type="NCBI Taxonomy" id="2840856"/>
    <lineage>
        <taxon>Bacteria</taxon>
        <taxon>Pseudomonadati</taxon>
        <taxon>Bacteroidota</taxon>
        <taxon>Bacteroidia</taxon>
        <taxon>Bacteroidales</taxon>
        <taxon>Candidatus Limisoma</taxon>
    </lineage>
</organism>
<comment type="caution">
    <text evidence="1">The sequence shown here is derived from an EMBL/GenBank/DDBJ whole genome shotgun (WGS) entry which is preliminary data.</text>
</comment>
<dbReference type="EMBL" id="DVMS01000138">
    <property type="protein sequence ID" value="HIU38968.1"/>
    <property type="molecule type" value="Genomic_DNA"/>
</dbReference>
<reference evidence="1" key="2">
    <citation type="journal article" date="2021" name="PeerJ">
        <title>Extensive microbial diversity within the chicken gut microbiome revealed by metagenomics and culture.</title>
        <authorList>
            <person name="Gilroy R."/>
            <person name="Ravi A."/>
            <person name="Getino M."/>
            <person name="Pursley I."/>
            <person name="Horton D.L."/>
            <person name="Alikhan N.F."/>
            <person name="Baker D."/>
            <person name="Gharbi K."/>
            <person name="Hall N."/>
            <person name="Watson M."/>
            <person name="Adriaenssens E.M."/>
            <person name="Foster-Nyarko E."/>
            <person name="Jarju S."/>
            <person name="Secka A."/>
            <person name="Antonio M."/>
            <person name="Oren A."/>
            <person name="Chaudhuri R.R."/>
            <person name="La Ragione R."/>
            <person name="Hildebrand F."/>
            <person name="Pallen M.J."/>
        </authorList>
    </citation>
    <scope>NUCLEOTIDE SEQUENCE</scope>
    <source>
        <strain evidence="1">17073</strain>
    </source>
</reference>